<dbReference type="InterPro" id="IPR041492">
    <property type="entry name" value="HAD_2"/>
</dbReference>
<proteinExistence type="predicted"/>
<keyword evidence="2" id="KW-1185">Reference proteome</keyword>
<name>A0A6N7PMI8_9BACT</name>
<evidence type="ECO:0000313" key="2">
    <source>
        <dbReference type="Proteomes" id="UP000440224"/>
    </source>
</evidence>
<dbReference type="GO" id="GO:0008967">
    <property type="term" value="F:phosphoglycolate phosphatase activity"/>
    <property type="evidence" value="ECO:0007669"/>
    <property type="project" value="TreeGrafter"/>
</dbReference>
<dbReference type="Gene3D" id="1.10.150.240">
    <property type="entry name" value="Putative phosphatase, domain 2"/>
    <property type="match status" value="1"/>
</dbReference>
<dbReference type="Pfam" id="PF13419">
    <property type="entry name" value="HAD_2"/>
    <property type="match status" value="1"/>
</dbReference>
<dbReference type="OrthoDB" id="9792518at2"/>
<dbReference type="Proteomes" id="UP000440224">
    <property type="component" value="Unassembled WGS sequence"/>
</dbReference>
<keyword evidence="1" id="KW-0378">Hydrolase</keyword>
<dbReference type="PANTHER" id="PTHR43434:SF26">
    <property type="entry name" value="PYROPHOSPHATASE PPAX"/>
    <property type="match status" value="1"/>
</dbReference>
<dbReference type="PRINTS" id="PR00413">
    <property type="entry name" value="HADHALOGNASE"/>
</dbReference>
<comment type="caution">
    <text evidence="1">The sequence shown here is derived from an EMBL/GenBank/DDBJ whole genome shotgun (WGS) entry which is preliminary data.</text>
</comment>
<dbReference type="GO" id="GO:0005829">
    <property type="term" value="C:cytosol"/>
    <property type="evidence" value="ECO:0007669"/>
    <property type="project" value="TreeGrafter"/>
</dbReference>
<evidence type="ECO:0000313" key="1">
    <source>
        <dbReference type="EMBL" id="MRG93129.1"/>
    </source>
</evidence>
<dbReference type="NCBIfam" id="TIGR01509">
    <property type="entry name" value="HAD-SF-IA-v3"/>
    <property type="match status" value="1"/>
</dbReference>
<dbReference type="AlphaFoldDB" id="A0A6N7PMI8"/>
<dbReference type="SFLD" id="SFLDG01129">
    <property type="entry name" value="C1.5:_HAD__Beta-PGM__Phosphata"/>
    <property type="match status" value="1"/>
</dbReference>
<dbReference type="InterPro" id="IPR036412">
    <property type="entry name" value="HAD-like_sf"/>
</dbReference>
<organism evidence="1 2">
    <name type="scientific">Polyangium spumosum</name>
    <dbReference type="NCBI Taxonomy" id="889282"/>
    <lineage>
        <taxon>Bacteria</taxon>
        <taxon>Pseudomonadati</taxon>
        <taxon>Myxococcota</taxon>
        <taxon>Polyangia</taxon>
        <taxon>Polyangiales</taxon>
        <taxon>Polyangiaceae</taxon>
        <taxon>Polyangium</taxon>
    </lineage>
</organism>
<dbReference type="InterPro" id="IPR006439">
    <property type="entry name" value="HAD-SF_hydro_IA"/>
</dbReference>
<dbReference type="RefSeq" id="WP_153819995.1">
    <property type="nucleotide sequence ID" value="NZ_WJIE01000004.1"/>
</dbReference>
<protein>
    <submittedName>
        <fullName evidence="1">HAD-IA family hydrolase</fullName>
    </submittedName>
</protein>
<dbReference type="InterPro" id="IPR050155">
    <property type="entry name" value="HAD-like_hydrolase_sf"/>
</dbReference>
<dbReference type="PANTHER" id="PTHR43434">
    <property type="entry name" value="PHOSPHOGLYCOLATE PHOSPHATASE"/>
    <property type="match status" value="1"/>
</dbReference>
<dbReference type="InterPro" id="IPR023214">
    <property type="entry name" value="HAD_sf"/>
</dbReference>
<dbReference type="SFLD" id="SFLDG01135">
    <property type="entry name" value="C1.5.6:_HAD__Beta-PGM__Phospha"/>
    <property type="match status" value="1"/>
</dbReference>
<dbReference type="GO" id="GO:0006281">
    <property type="term" value="P:DNA repair"/>
    <property type="evidence" value="ECO:0007669"/>
    <property type="project" value="TreeGrafter"/>
</dbReference>
<dbReference type="NCBIfam" id="TIGR01549">
    <property type="entry name" value="HAD-SF-IA-v1"/>
    <property type="match status" value="1"/>
</dbReference>
<sequence length="220" mass="23606">MRRYTTVLFDLDGTLIDSIRLILDSYHHTFAAHGLPPCADDVLLRGVGTPLRTQLAGYSDDPEVVLAMIETYRAYNLMHHDACVRPYPGAVESVRALAGAGVKVAIVTSKNRHSTKRGLEVAGLADAFEVLVCSDDVTNPKPHKEPVDLALARLGSRPGEALFVGDSLHDMHAGRSAGVATGAALWGPMTRADLAPSEPSHWLSKPEDLLPLVLARVSGE</sequence>
<dbReference type="SFLD" id="SFLDS00003">
    <property type="entry name" value="Haloacid_Dehalogenase"/>
    <property type="match status" value="1"/>
</dbReference>
<dbReference type="InterPro" id="IPR023198">
    <property type="entry name" value="PGP-like_dom2"/>
</dbReference>
<accession>A0A6N7PMI8</accession>
<dbReference type="EMBL" id="WJIE01000004">
    <property type="protein sequence ID" value="MRG93129.1"/>
    <property type="molecule type" value="Genomic_DNA"/>
</dbReference>
<reference evidence="1 2" key="1">
    <citation type="submission" date="2019-10" db="EMBL/GenBank/DDBJ databases">
        <title>A soil myxobacterium in the family Polyangiaceae.</title>
        <authorList>
            <person name="Li Y."/>
            <person name="Wang J."/>
        </authorList>
    </citation>
    <scope>NUCLEOTIDE SEQUENCE [LARGE SCALE GENOMIC DNA]</scope>
    <source>
        <strain evidence="1 2">DSM 14734</strain>
    </source>
</reference>
<dbReference type="Gene3D" id="3.40.50.1000">
    <property type="entry name" value="HAD superfamily/HAD-like"/>
    <property type="match status" value="1"/>
</dbReference>
<gene>
    <name evidence="1" type="ORF">GF068_14485</name>
</gene>
<dbReference type="SUPFAM" id="SSF56784">
    <property type="entry name" value="HAD-like"/>
    <property type="match status" value="1"/>
</dbReference>